<dbReference type="InterPro" id="IPR043135">
    <property type="entry name" value="Fur_C"/>
</dbReference>
<reference evidence="7" key="1">
    <citation type="submission" date="2022-07" db="EMBL/GenBank/DDBJ databases">
        <authorList>
            <person name="Jung M.-Y."/>
            <person name="Lee M."/>
        </authorList>
    </citation>
    <scope>NUCLEOTIDE SEQUENCE</scope>
    <source>
        <strain evidence="7">S8</strain>
    </source>
</reference>
<keyword evidence="4" id="KW-0805">Transcription regulation</keyword>
<organism evidence="7 8">
    <name type="scientific">Granulicatella seriolae</name>
    <dbReference type="NCBI Taxonomy" id="2967226"/>
    <lineage>
        <taxon>Bacteria</taxon>
        <taxon>Bacillati</taxon>
        <taxon>Bacillota</taxon>
        <taxon>Bacilli</taxon>
        <taxon>Lactobacillales</taxon>
        <taxon>Carnobacteriaceae</taxon>
        <taxon>Granulicatella</taxon>
    </lineage>
</organism>
<keyword evidence="3" id="KW-0862">Zinc</keyword>
<dbReference type="InterPro" id="IPR002481">
    <property type="entry name" value="FUR"/>
</dbReference>
<evidence type="ECO:0000313" key="7">
    <source>
        <dbReference type="EMBL" id="MCQ9210693.1"/>
    </source>
</evidence>
<evidence type="ECO:0000256" key="3">
    <source>
        <dbReference type="ARBA" id="ARBA00022833"/>
    </source>
</evidence>
<sequence length="148" mass="16905">MSVDSKLYTEAVLRLRREGIRVTPQREVILNLLVNGPVDHPSADEIYQALAPEFPNLSVATIYNNLRLFTKIGLIKEMTYGDASSRFDFSSTQHYHAICQKCGRVVDLYYPILDDVEMVTENLTGFKVSGHRMEVYGICQQCQEDERV</sequence>
<dbReference type="Gene3D" id="1.10.10.10">
    <property type="entry name" value="Winged helix-like DNA-binding domain superfamily/Winged helix DNA-binding domain"/>
    <property type="match status" value="1"/>
</dbReference>
<reference evidence="7" key="3">
    <citation type="journal article" date="2023" name="Microbiol. Resour. Announc.">
        <title>Draft Genome Sequence of Granulicatella sp. Strain S8, Isolated from a Marine Fish, Seriola quinqueradiata.</title>
        <authorList>
            <person name="Lee M."/>
            <person name="Farooq A."/>
            <person name="Jeong J.B."/>
            <person name="Jung M.Y."/>
        </authorList>
    </citation>
    <scope>NUCLEOTIDE SEQUENCE</scope>
    <source>
        <strain evidence="7">S8</strain>
    </source>
</reference>
<proteinExistence type="inferred from homology"/>
<dbReference type="EMBL" id="JANHNZ010000011">
    <property type="protein sequence ID" value="MCQ9210693.1"/>
    <property type="molecule type" value="Genomic_DNA"/>
</dbReference>
<dbReference type="CDD" id="cd07153">
    <property type="entry name" value="Fur_like"/>
    <property type="match status" value="1"/>
</dbReference>
<evidence type="ECO:0000256" key="5">
    <source>
        <dbReference type="ARBA" id="ARBA00023125"/>
    </source>
</evidence>
<keyword evidence="6" id="KW-0804">Transcription</keyword>
<gene>
    <name evidence="7" type="ORF">NPA36_09045</name>
</gene>
<dbReference type="Pfam" id="PF01475">
    <property type="entry name" value="FUR"/>
    <property type="match status" value="1"/>
</dbReference>
<comment type="similarity">
    <text evidence="1">Belongs to the Fur family.</text>
</comment>
<name>A0ABT1WRQ1_9LACT</name>
<evidence type="ECO:0000313" key="8">
    <source>
        <dbReference type="Proteomes" id="UP001059480"/>
    </source>
</evidence>
<dbReference type="SUPFAM" id="SSF46785">
    <property type="entry name" value="Winged helix' DNA-binding domain"/>
    <property type="match status" value="1"/>
</dbReference>
<dbReference type="InterPro" id="IPR036390">
    <property type="entry name" value="WH_DNA-bd_sf"/>
</dbReference>
<dbReference type="PANTHER" id="PTHR33202">
    <property type="entry name" value="ZINC UPTAKE REGULATION PROTEIN"/>
    <property type="match status" value="1"/>
</dbReference>
<evidence type="ECO:0000256" key="6">
    <source>
        <dbReference type="ARBA" id="ARBA00023163"/>
    </source>
</evidence>
<dbReference type="PANTHER" id="PTHR33202:SF8">
    <property type="entry name" value="PEROXIDE-RESPONSIVE REPRESSOR PERR"/>
    <property type="match status" value="1"/>
</dbReference>
<keyword evidence="8" id="KW-1185">Reference proteome</keyword>
<evidence type="ECO:0000256" key="4">
    <source>
        <dbReference type="ARBA" id="ARBA00023015"/>
    </source>
</evidence>
<accession>A0ABT1WRQ1</accession>
<evidence type="ECO:0000256" key="1">
    <source>
        <dbReference type="ARBA" id="ARBA00007957"/>
    </source>
</evidence>
<dbReference type="Proteomes" id="UP001059480">
    <property type="component" value="Unassembled WGS sequence"/>
</dbReference>
<reference evidence="7" key="2">
    <citation type="journal article" date="2023" name="Curr. Microbiol.">
        <title>Granulicatella seriolae sp. nov., a Novel Facultative Anaerobe Isolated from Yellowtail Marine Fish.</title>
        <authorList>
            <person name="Lee M."/>
            <person name="Choi Y.J."/>
            <person name="Farooq A."/>
            <person name="Jeong J.B."/>
            <person name="Jung M.Y."/>
        </authorList>
    </citation>
    <scope>NUCLEOTIDE SEQUENCE</scope>
    <source>
        <strain evidence="7">S8</strain>
    </source>
</reference>
<dbReference type="InterPro" id="IPR036388">
    <property type="entry name" value="WH-like_DNA-bd_sf"/>
</dbReference>
<keyword evidence="5" id="KW-0238">DNA-binding</keyword>
<keyword evidence="2" id="KW-0678">Repressor</keyword>
<dbReference type="Gene3D" id="3.30.1490.190">
    <property type="match status" value="1"/>
</dbReference>
<protein>
    <submittedName>
        <fullName evidence="7">Transcriptional repressor</fullName>
    </submittedName>
</protein>
<comment type="caution">
    <text evidence="7">The sequence shown here is derived from an EMBL/GenBank/DDBJ whole genome shotgun (WGS) entry which is preliminary data.</text>
</comment>
<evidence type="ECO:0000256" key="2">
    <source>
        <dbReference type="ARBA" id="ARBA00022491"/>
    </source>
</evidence>